<evidence type="ECO:0000313" key="9">
    <source>
        <dbReference type="Proteomes" id="UP000780801"/>
    </source>
</evidence>
<feature type="domain" description="C2H2-type" evidence="7">
    <location>
        <begin position="64"/>
        <end position="89"/>
    </location>
</feature>
<dbReference type="InterPro" id="IPR050329">
    <property type="entry name" value="GLI_C2H2-zinc-finger"/>
</dbReference>
<evidence type="ECO:0000256" key="2">
    <source>
        <dbReference type="ARBA" id="ARBA00022737"/>
    </source>
</evidence>
<name>A0A9P6KGZ8_9FUNG</name>
<dbReference type="GO" id="GO:0000978">
    <property type="term" value="F:RNA polymerase II cis-regulatory region sequence-specific DNA binding"/>
    <property type="evidence" value="ECO:0007669"/>
    <property type="project" value="TreeGrafter"/>
</dbReference>
<dbReference type="EMBL" id="JAABOA010000438">
    <property type="protein sequence ID" value="KAF9584352.1"/>
    <property type="molecule type" value="Genomic_DNA"/>
</dbReference>
<keyword evidence="4" id="KW-0862">Zinc</keyword>
<dbReference type="PANTHER" id="PTHR19818">
    <property type="entry name" value="ZINC FINGER PROTEIN ZIC AND GLI"/>
    <property type="match status" value="1"/>
</dbReference>
<feature type="compositionally biased region" description="Basic residues" evidence="6">
    <location>
        <begin position="267"/>
        <end position="278"/>
    </location>
</feature>
<dbReference type="AlphaFoldDB" id="A0A9P6KGZ8"/>
<evidence type="ECO:0000256" key="3">
    <source>
        <dbReference type="ARBA" id="ARBA00022771"/>
    </source>
</evidence>
<evidence type="ECO:0000256" key="1">
    <source>
        <dbReference type="ARBA" id="ARBA00022723"/>
    </source>
</evidence>
<feature type="domain" description="C2H2-type" evidence="7">
    <location>
        <begin position="4"/>
        <end position="33"/>
    </location>
</feature>
<keyword evidence="9" id="KW-1185">Reference proteome</keyword>
<dbReference type="SMART" id="SM00355">
    <property type="entry name" value="ZnF_C2H2"/>
    <property type="match status" value="3"/>
</dbReference>
<feature type="domain" description="C2H2-type" evidence="7">
    <location>
        <begin position="34"/>
        <end position="63"/>
    </location>
</feature>
<feature type="compositionally biased region" description="Acidic residues" evidence="6">
    <location>
        <begin position="283"/>
        <end position="292"/>
    </location>
</feature>
<dbReference type="OrthoDB" id="6077919at2759"/>
<dbReference type="GO" id="GO:0045944">
    <property type="term" value="P:positive regulation of transcription by RNA polymerase II"/>
    <property type="evidence" value="ECO:0007669"/>
    <property type="project" value="UniProtKB-ARBA"/>
</dbReference>
<evidence type="ECO:0000259" key="7">
    <source>
        <dbReference type="PROSITE" id="PS50157"/>
    </source>
</evidence>
<reference evidence="8" key="1">
    <citation type="journal article" date="2020" name="Fungal Divers.">
        <title>Resolving the Mortierellaceae phylogeny through synthesis of multi-gene phylogenetics and phylogenomics.</title>
        <authorList>
            <person name="Vandepol N."/>
            <person name="Liber J."/>
            <person name="Desiro A."/>
            <person name="Na H."/>
            <person name="Kennedy M."/>
            <person name="Barry K."/>
            <person name="Grigoriev I.V."/>
            <person name="Miller A.N."/>
            <person name="O'Donnell K."/>
            <person name="Stajich J.E."/>
            <person name="Bonito G."/>
        </authorList>
    </citation>
    <scope>NUCLEOTIDE SEQUENCE</scope>
    <source>
        <strain evidence="8">KOD1015</strain>
    </source>
</reference>
<dbReference type="PANTHER" id="PTHR19818:SF139">
    <property type="entry name" value="PAIR-RULE PROTEIN ODD-PAIRED"/>
    <property type="match status" value="1"/>
</dbReference>
<feature type="region of interest" description="Disordered" evidence="6">
    <location>
        <begin position="145"/>
        <end position="189"/>
    </location>
</feature>
<dbReference type="GO" id="GO:0000981">
    <property type="term" value="F:DNA-binding transcription factor activity, RNA polymerase II-specific"/>
    <property type="evidence" value="ECO:0007669"/>
    <property type="project" value="TreeGrafter"/>
</dbReference>
<dbReference type="Proteomes" id="UP000780801">
    <property type="component" value="Unassembled WGS sequence"/>
</dbReference>
<feature type="compositionally biased region" description="Basic and acidic residues" evidence="6">
    <location>
        <begin position="163"/>
        <end position="189"/>
    </location>
</feature>
<gene>
    <name evidence="8" type="ORF">BGW38_006785</name>
</gene>
<evidence type="ECO:0000256" key="6">
    <source>
        <dbReference type="SAM" id="MobiDB-lite"/>
    </source>
</evidence>
<dbReference type="Gene3D" id="3.30.160.60">
    <property type="entry name" value="Classic Zinc Finger"/>
    <property type="match status" value="3"/>
</dbReference>
<accession>A0A9P6KGZ8</accession>
<evidence type="ECO:0000313" key="8">
    <source>
        <dbReference type="EMBL" id="KAF9584352.1"/>
    </source>
</evidence>
<dbReference type="GO" id="GO:0005634">
    <property type="term" value="C:nucleus"/>
    <property type="evidence" value="ECO:0007669"/>
    <property type="project" value="UniProtKB-ARBA"/>
</dbReference>
<dbReference type="SUPFAM" id="SSF57667">
    <property type="entry name" value="beta-beta-alpha zinc fingers"/>
    <property type="match status" value="2"/>
</dbReference>
<dbReference type="FunFam" id="3.30.160.60:FF:000125">
    <property type="entry name" value="Putative zinc finger protein 143"/>
    <property type="match status" value="1"/>
</dbReference>
<dbReference type="PROSITE" id="PS50157">
    <property type="entry name" value="ZINC_FINGER_C2H2_2"/>
    <property type="match status" value="3"/>
</dbReference>
<comment type="caution">
    <text evidence="8">The sequence shown here is derived from an EMBL/GenBank/DDBJ whole genome shotgun (WGS) entry which is preliminary data.</text>
</comment>
<organism evidence="8 9">
    <name type="scientific">Lunasporangiospora selenospora</name>
    <dbReference type="NCBI Taxonomy" id="979761"/>
    <lineage>
        <taxon>Eukaryota</taxon>
        <taxon>Fungi</taxon>
        <taxon>Fungi incertae sedis</taxon>
        <taxon>Mucoromycota</taxon>
        <taxon>Mortierellomycotina</taxon>
        <taxon>Mortierellomycetes</taxon>
        <taxon>Mortierellales</taxon>
        <taxon>Mortierellaceae</taxon>
        <taxon>Lunasporangiospora</taxon>
    </lineage>
</organism>
<dbReference type="InterPro" id="IPR036236">
    <property type="entry name" value="Znf_C2H2_sf"/>
</dbReference>
<evidence type="ECO:0000256" key="4">
    <source>
        <dbReference type="ARBA" id="ARBA00022833"/>
    </source>
</evidence>
<sequence length="292" mass="33211">MPCWVCRFDGCERSFTQLGNLKTHERKHTGERPYKCLHPGCDKAFTQLGNLKTHEHIHDEVKPFLCRVEGCGKTFSQLGNLKTHTIKIHPDAGISDEKLAVTSRTRAKSIVPTATYSAISPRSAAIGVFASPTAGAIGPLITTSQVQKQDSKQELKQNPMQYIKRDLKPEQNSESRAEPKPEPKYEIRQHSPIPEMGAATEAAHDNSCQGWSHSSPPMKPHQLEWEEQRVANPMLVQFHPYQRRPIRPQPSEAASLLKTIRDMIRHQSQRHKRDRQHPRQLLDESEVSEMEE</sequence>
<keyword evidence="3 5" id="KW-0863">Zinc-finger</keyword>
<proteinExistence type="predicted"/>
<evidence type="ECO:0000256" key="5">
    <source>
        <dbReference type="PROSITE-ProRule" id="PRU00042"/>
    </source>
</evidence>
<protein>
    <recommendedName>
        <fullName evidence="7">C2H2-type domain-containing protein</fullName>
    </recommendedName>
</protein>
<dbReference type="Pfam" id="PF00096">
    <property type="entry name" value="zf-C2H2"/>
    <property type="match status" value="3"/>
</dbReference>
<dbReference type="GO" id="GO:0008270">
    <property type="term" value="F:zinc ion binding"/>
    <property type="evidence" value="ECO:0007669"/>
    <property type="project" value="UniProtKB-KW"/>
</dbReference>
<keyword evidence="2" id="KW-0677">Repeat</keyword>
<keyword evidence="1" id="KW-0479">Metal-binding</keyword>
<dbReference type="PROSITE" id="PS00028">
    <property type="entry name" value="ZINC_FINGER_C2H2_1"/>
    <property type="match status" value="3"/>
</dbReference>
<feature type="region of interest" description="Disordered" evidence="6">
    <location>
        <begin position="245"/>
        <end position="292"/>
    </location>
</feature>
<dbReference type="InterPro" id="IPR013087">
    <property type="entry name" value="Znf_C2H2_type"/>
</dbReference>